<protein>
    <submittedName>
        <fullName evidence="2">Uncharacterized protein</fullName>
    </submittedName>
</protein>
<proteinExistence type="predicted"/>
<dbReference type="Proteomes" id="UP000748025">
    <property type="component" value="Unassembled WGS sequence"/>
</dbReference>
<keyword evidence="3" id="KW-1185">Reference proteome</keyword>
<organism evidence="2 3">
    <name type="scientific">Claviceps pusilla</name>
    <dbReference type="NCBI Taxonomy" id="123648"/>
    <lineage>
        <taxon>Eukaryota</taxon>
        <taxon>Fungi</taxon>
        <taxon>Dikarya</taxon>
        <taxon>Ascomycota</taxon>
        <taxon>Pezizomycotina</taxon>
        <taxon>Sordariomycetes</taxon>
        <taxon>Hypocreomycetidae</taxon>
        <taxon>Hypocreales</taxon>
        <taxon>Clavicipitaceae</taxon>
        <taxon>Claviceps</taxon>
    </lineage>
</organism>
<evidence type="ECO:0000256" key="1">
    <source>
        <dbReference type="SAM" id="MobiDB-lite"/>
    </source>
</evidence>
<name>A0A9P7N505_9HYPO</name>
<evidence type="ECO:0000313" key="2">
    <source>
        <dbReference type="EMBL" id="KAG5993246.1"/>
    </source>
</evidence>
<evidence type="ECO:0000313" key="3">
    <source>
        <dbReference type="Proteomes" id="UP000748025"/>
    </source>
</evidence>
<accession>A0A9P7N505</accession>
<sequence length="154" mass="17042">MAITRCEEQHVNCVQSGATASPGRELENPAGRTRKTPRYLATRQKQTPVKHTHAQPHRTTSKLEGTWKGSRKEPGCMNKWQAHMDISINKQGRQGAKGLYCHFAIYYDGITALPHHCIASVGLAAETPLTEPLTKSTTTTFVMGAPHLLPRPLF</sequence>
<reference evidence="2" key="1">
    <citation type="journal article" date="2020" name="bioRxiv">
        <title>Whole genome comparisons of ergot fungi reveals the divergence and evolution of species within the genus Claviceps are the result of varying mechanisms driving genome evolution and host range expansion.</title>
        <authorList>
            <person name="Wyka S.A."/>
            <person name="Mondo S.J."/>
            <person name="Liu M."/>
            <person name="Dettman J."/>
            <person name="Nalam V."/>
            <person name="Broders K.D."/>
        </authorList>
    </citation>
    <scope>NUCLEOTIDE SEQUENCE</scope>
    <source>
        <strain evidence="2">CCC 602</strain>
    </source>
</reference>
<feature type="region of interest" description="Disordered" evidence="1">
    <location>
        <begin position="14"/>
        <end position="72"/>
    </location>
</feature>
<comment type="caution">
    <text evidence="2">The sequence shown here is derived from an EMBL/GenBank/DDBJ whole genome shotgun (WGS) entry which is preliminary data.</text>
</comment>
<feature type="compositionally biased region" description="Basic residues" evidence="1">
    <location>
        <begin position="48"/>
        <end position="60"/>
    </location>
</feature>
<dbReference type="EMBL" id="SRPW01002395">
    <property type="protein sequence ID" value="KAG5993246.1"/>
    <property type="molecule type" value="Genomic_DNA"/>
</dbReference>
<dbReference type="AlphaFoldDB" id="A0A9P7N505"/>
<gene>
    <name evidence="2" type="ORF">E4U43_003561</name>
</gene>